<reference evidence="8" key="1">
    <citation type="submission" date="2023-02" db="EMBL/GenBank/DDBJ databases">
        <title>Identification and recombinant expression of a fungal hydrolase from Papiliotrema laurentii that hydrolyzes apple cutin and clears colloidal polyester polyurethane.</title>
        <authorList>
            <consortium name="DOE Joint Genome Institute"/>
            <person name="Roman V.A."/>
            <person name="Bojanowski C."/>
            <person name="Crable B.R."/>
            <person name="Wagner D.N."/>
            <person name="Hung C.S."/>
            <person name="Nadeau L.J."/>
            <person name="Schratz L."/>
            <person name="Haridas S."/>
            <person name="Pangilinan J."/>
            <person name="Lipzen A."/>
            <person name="Na H."/>
            <person name="Yan M."/>
            <person name="Ng V."/>
            <person name="Grigoriev I.V."/>
            <person name="Spatafora J.W."/>
            <person name="Barlow D."/>
            <person name="Biffinger J."/>
            <person name="Kelley-Loughnane N."/>
            <person name="Varaljay V.A."/>
            <person name="Crookes-Goodson W.J."/>
        </authorList>
    </citation>
    <scope>NUCLEOTIDE SEQUENCE</scope>
    <source>
        <strain evidence="8">5307AH</strain>
    </source>
</reference>
<comment type="caution">
    <text evidence="8">The sequence shown here is derived from an EMBL/GenBank/DDBJ whole genome shotgun (WGS) entry which is preliminary data.</text>
</comment>
<dbReference type="PANTHER" id="PTHR22950">
    <property type="entry name" value="AMINO ACID TRANSPORTER"/>
    <property type="match status" value="1"/>
</dbReference>
<feature type="transmembrane region" description="Helical" evidence="6">
    <location>
        <begin position="90"/>
        <end position="110"/>
    </location>
</feature>
<feature type="transmembrane region" description="Helical" evidence="6">
    <location>
        <begin position="247"/>
        <end position="268"/>
    </location>
</feature>
<protein>
    <submittedName>
        <fullName evidence="8">Transmembrane amino acid transporter protein-domain-containing protein</fullName>
    </submittedName>
</protein>
<comment type="similarity">
    <text evidence="2">Belongs to the amino acid/polyamine transporter 2 family.</text>
</comment>
<evidence type="ECO:0000256" key="3">
    <source>
        <dbReference type="ARBA" id="ARBA00022692"/>
    </source>
</evidence>
<feature type="transmembrane region" description="Helical" evidence="6">
    <location>
        <begin position="138"/>
        <end position="159"/>
    </location>
</feature>
<dbReference type="GO" id="GO:0016020">
    <property type="term" value="C:membrane"/>
    <property type="evidence" value="ECO:0007669"/>
    <property type="project" value="UniProtKB-SubCell"/>
</dbReference>
<dbReference type="Gene3D" id="1.20.1740.10">
    <property type="entry name" value="Amino acid/polyamine transporter I"/>
    <property type="match status" value="1"/>
</dbReference>
<feature type="transmembrane region" description="Helical" evidence="6">
    <location>
        <begin position="427"/>
        <end position="453"/>
    </location>
</feature>
<keyword evidence="5 6" id="KW-0472">Membrane</keyword>
<keyword evidence="3 6" id="KW-0812">Transmembrane</keyword>
<feature type="transmembrane region" description="Helical" evidence="6">
    <location>
        <begin position="280"/>
        <end position="303"/>
    </location>
</feature>
<dbReference type="GO" id="GO:0015179">
    <property type="term" value="F:L-amino acid transmembrane transporter activity"/>
    <property type="evidence" value="ECO:0007669"/>
    <property type="project" value="TreeGrafter"/>
</dbReference>
<feature type="transmembrane region" description="Helical" evidence="6">
    <location>
        <begin position="165"/>
        <end position="185"/>
    </location>
</feature>
<feature type="transmembrane region" description="Helical" evidence="6">
    <location>
        <begin position="364"/>
        <end position="386"/>
    </location>
</feature>
<evidence type="ECO:0000256" key="4">
    <source>
        <dbReference type="ARBA" id="ARBA00022989"/>
    </source>
</evidence>
<comment type="subcellular location">
    <subcellularLocation>
        <location evidence="1">Membrane</location>
        <topology evidence="1">Multi-pass membrane protein</topology>
    </subcellularLocation>
</comment>
<evidence type="ECO:0000313" key="8">
    <source>
        <dbReference type="EMBL" id="KAK1922370.1"/>
    </source>
</evidence>
<dbReference type="Pfam" id="PF01490">
    <property type="entry name" value="Aa_trans"/>
    <property type="match status" value="1"/>
</dbReference>
<organism evidence="8 9">
    <name type="scientific">Papiliotrema laurentii</name>
    <name type="common">Cryptococcus laurentii</name>
    <dbReference type="NCBI Taxonomy" id="5418"/>
    <lineage>
        <taxon>Eukaryota</taxon>
        <taxon>Fungi</taxon>
        <taxon>Dikarya</taxon>
        <taxon>Basidiomycota</taxon>
        <taxon>Agaricomycotina</taxon>
        <taxon>Tremellomycetes</taxon>
        <taxon>Tremellales</taxon>
        <taxon>Rhynchogastremaceae</taxon>
        <taxon>Papiliotrema</taxon>
    </lineage>
</organism>
<keyword evidence="9" id="KW-1185">Reference proteome</keyword>
<evidence type="ECO:0000256" key="5">
    <source>
        <dbReference type="ARBA" id="ARBA00023136"/>
    </source>
</evidence>
<accession>A0AAD9CVL9</accession>
<feature type="transmembrane region" description="Helical" evidence="6">
    <location>
        <begin position="197"/>
        <end position="219"/>
    </location>
</feature>
<feature type="transmembrane region" description="Helical" evidence="6">
    <location>
        <begin position="59"/>
        <end position="84"/>
    </location>
</feature>
<sequence length="477" mass="50778">MSSPISDIKKNKEGLDPEVESATAYEADAKNIEAGRAGIIEHDAVFGDITEDGPNYRNIGWISTAIIMFKSNVGLGVLSLPSILSTLGMGPGLICIAVIGIMTTWGAYMIGVIKKQHPEVYCIDDVGYLIGGRIGREVLAIASWLFMVFVAGAGMVGIATALNAISVHGACTAIFVAVACIATMLVSSIQTLGRIKFFGWVGVVSIMAAIITLVVAVGVQERPSEAPQVGPWNKIIINWGSPKFSEASAAIGGIVLAYAGAPTYFPMVSEMKNPNHFTRAVFASQVFVVVLYLVLGGVVYHFVGQYVASPALGSAGPLLKRVCYGLALPGLLVSTVLYTHFSAKYIFVRSLRGSVHLSKNTVKHWAVWLGCVLGCGIFAYVIASAIPAFGSLVSLIGAALGTLVCLQPFGAYWIWANWKRTDRKTSWYLMVTWSLFVIVIGFFLMGAGTYGSIVDIINVYKKSGGSAWSCADNSNSV</sequence>
<proteinExistence type="inferred from homology"/>
<evidence type="ECO:0000256" key="1">
    <source>
        <dbReference type="ARBA" id="ARBA00004141"/>
    </source>
</evidence>
<dbReference type="EMBL" id="JAODAN010000008">
    <property type="protein sequence ID" value="KAK1922370.1"/>
    <property type="molecule type" value="Genomic_DNA"/>
</dbReference>
<feature type="domain" description="Amino acid transporter transmembrane" evidence="7">
    <location>
        <begin position="58"/>
        <end position="453"/>
    </location>
</feature>
<feature type="transmembrane region" description="Helical" evidence="6">
    <location>
        <begin position="392"/>
        <end position="415"/>
    </location>
</feature>
<keyword evidence="4 6" id="KW-1133">Transmembrane helix</keyword>
<dbReference type="Proteomes" id="UP001182556">
    <property type="component" value="Unassembled WGS sequence"/>
</dbReference>
<evidence type="ECO:0000256" key="6">
    <source>
        <dbReference type="SAM" id="Phobius"/>
    </source>
</evidence>
<gene>
    <name evidence="8" type="ORF">DB88DRAFT_494802</name>
</gene>
<name>A0AAD9CVL9_PAPLA</name>
<evidence type="ECO:0000256" key="2">
    <source>
        <dbReference type="ARBA" id="ARBA00008066"/>
    </source>
</evidence>
<evidence type="ECO:0000313" key="9">
    <source>
        <dbReference type="Proteomes" id="UP001182556"/>
    </source>
</evidence>
<dbReference type="PANTHER" id="PTHR22950:SF683">
    <property type="entry name" value="AMINO ACID TRANSPORTER (EUROFUNG)"/>
    <property type="match status" value="1"/>
</dbReference>
<dbReference type="AlphaFoldDB" id="A0AAD9CVL9"/>
<dbReference type="InterPro" id="IPR013057">
    <property type="entry name" value="AA_transpt_TM"/>
</dbReference>
<feature type="transmembrane region" description="Helical" evidence="6">
    <location>
        <begin position="323"/>
        <end position="343"/>
    </location>
</feature>
<evidence type="ECO:0000259" key="7">
    <source>
        <dbReference type="Pfam" id="PF01490"/>
    </source>
</evidence>